<dbReference type="SMART" id="SM00849">
    <property type="entry name" value="Lactamase_B"/>
    <property type="match status" value="1"/>
</dbReference>
<keyword evidence="3" id="KW-0479">Metal-binding</keyword>
<dbReference type="PANTHER" id="PTHR42978">
    <property type="entry name" value="QUORUM-QUENCHING LACTONASE YTNP-RELATED-RELATED"/>
    <property type="match status" value="1"/>
</dbReference>
<comment type="similarity">
    <text evidence="2">Belongs to the metallo-beta-lactamase superfamily.</text>
</comment>
<proteinExistence type="inferred from homology"/>
<dbReference type="Proteomes" id="UP000236379">
    <property type="component" value="Unassembled WGS sequence"/>
</dbReference>
<dbReference type="GO" id="GO:0016787">
    <property type="term" value="F:hydrolase activity"/>
    <property type="evidence" value="ECO:0007669"/>
    <property type="project" value="UniProtKB-KW"/>
</dbReference>
<evidence type="ECO:0000256" key="4">
    <source>
        <dbReference type="ARBA" id="ARBA00022801"/>
    </source>
</evidence>
<comment type="caution">
    <text evidence="7">The sequence shown here is derived from an EMBL/GenBank/DDBJ whole genome shotgun (WGS) entry which is preliminary data.</text>
</comment>
<keyword evidence="8" id="KW-1185">Reference proteome</keyword>
<evidence type="ECO:0000313" key="7">
    <source>
        <dbReference type="EMBL" id="PNY79831.1"/>
    </source>
</evidence>
<reference evidence="7 8" key="1">
    <citation type="submission" date="2018-01" db="EMBL/GenBank/DDBJ databases">
        <title>Deinococcus koreensis sp. nov., a radiation-resistant bacterium isolated from river water.</title>
        <authorList>
            <person name="Choi A."/>
        </authorList>
    </citation>
    <scope>NUCLEOTIDE SEQUENCE [LARGE SCALE GENOMIC DNA]</scope>
    <source>
        <strain evidence="7 8">SJW1-2</strain>
    </source>
</reference>
<keyword evidence="4" id="KW-0378">Hydrolase</keyword>
<evidence type="ECO:0000256" key="3">
    <source>
        <dbReference type="ARBA" id="ARBA00022723"/>
    </source>
</evidence>
<dbReference type="Pfam" id="PF00753">
    <property type="entry name" value="Lactamase_B"/>
    <property type="match status" value="1"/>
</dbReference>
<accession>A0A2K3UTH7</accession>
<evidence type="ECO:0000256" key="2">
    <source>
        <dbReference type="ARBA" id="ARBA00007749"/>
    </source>
</evidence>
<dbReference type="GO" id="GO:0046872">
    <property type="term" value="F:metal ion binding"/>
    <property type="evidence" value="ECO:0007669"/>
    <property type="project" value="UniProtKB-KW"/>
</dbReference>
<dbReference type="SUPFAM" id="SSF56281">
    <property type="entry name" value="Metallo-hydrolase/oxidoreductase"/>
    <property type="match status" value="1"/>
</dbReference>
<dbReference type="AlphaFoldDB" id="A0A2K3UTH7"/>
<keyword evidence="5" id="KW-0862">Zinc</keyword>
<dbReference type="CDD" id="cd07729">
    <property type="entry name" value="AHL_lactonase_MBL-fold"/>
    <property type="match status" value="1"/>
</dbReference>
<dbReference type="EMBL" id="PPPD01000002">
    <property type="protein sequence ID" value="PNY79831.1"/>
    <property type="molecule type" value="Genomic_DNA"/>
</dbReference>
<sequence length="300" mass="33284">MSDIFVERDRPSPVVSRTTASGLQIHGVQTGWVTLKAAHYRLREPGALRLAAIMADPRWLRPRPILSWVIEHPEGLMVVDTGERHAAQDLGRHLAAADPLTRLFIRQNFRMQIDPCAELGAQLPALGLSARDVRWVVLTHLHFDHTGGLNFFPDAETVVSRREFDGHRGMPQGAVSSLWPPGWRPSLIEYASGPYSVFPGHHALTRANDVLLVPTPGHSYGHQSVLILDHDVTYALVGDAMFDEGQLQRREVAGIVQDIPASRLSLDLIRRFVAAHPTVLLPSHDPDSLGRLAERRVTSL</sequence>
<dbReference type="Gene3D" id="3.60.15.10">
    <property type="entry name" value="Ribonuclease Z/Hydroxyacylglutathione hydrolase-like"/>
    <property type="match status" value="1"/>
</dbReference>
<feature type="domain" description="Metallo-beta-lactamase" evidence="6">
    <location>
        <begin position="64"/>
        <end position="284"/>
    </location>
</feature>
<dbReference type="PANTHER" id="PTHR42978:SF7">
    <property type="entry name" value="METALLO-HYDROLASE RV2300C-RELATED"/>
    <property type="match status" value="1"/>
</dbReference>
<comment type="cofactor">
    <cofactor evidence="1">
        <name>Zn(2+)</name>
        <dbReference type="ChEBI" id="CHEBI:29105"/>
    </cofactor>
</comment>
<gene>
    <name evidence="7" type="ORF">CVO96_17990</name>
</gene>
<protein>
    <submittedName>
        <fullName evidence="7">N-acyl homoserine lactonase family protein</fullName>
    </submittedName>
</protein>
<name>A0A2K3UTH7_9DEIO</name>
<evidence type="ECO:0000313" key="8">
    <source>
        <dbReference type="Proteomes" id="UP000236379"/>
    </source>
</evidence>
<evidence type="ECO:0000259" key="6">
    <source>
        <dbReference type="SMART" id="SM00849"/>
    </source>
</evidence>
<dbReference type="InterPro" id="IPR001279">
    <property type="entry name" value="Metallo-B-lactamas"/>
</dbReference>
<organism evidence="7 8">
    <name type="scientific">Deinococcus koreensis</name>
    <dbReference type="NCBI Taxonomy" id="2054903"/>
    <lineage>
        <taxon>Bacteria</taxon>
        <taxon>Thermotogati</taxon>
        <taxon>Deinococcota</taxon>
        <taxon>Deinococci</taxon>
        <taxon>Deinococcales</taxon>
        <taxon>Deinococcaceae</taxon>
        <taxon>Deinococcus</taxon>
    </lineage>
</organism>
<dbReference type="InterPro" id="IPR051013">
    <property type="entry name" value="MBL_superfamily_lactonases"/>
</dbReference>
<dbReference type="InterPro" id="IPR036866">
    <property type="entry name" value="RibonucZ/Hydroxyglut_hydro"/>
</dbReference>
<evidence type="ECO:0000256" key="5">
    <source>
        <dbReference type="ARBA" id="ARBA00022833"/>
    </source>
</evidence>
<evidence type="ECO:0000256" key="1">
    <source>
        <dbReference type="ARBA" id="ARBA00001947"/>
    </source>
</evidence>